<organism evidence="1 2">
    <name type="scientific">Bauhinia variegata</name>
    <name type="common">Purple orchid tree</name>
    <name type="synonym">Phanera variegata</name>
    <dbReference type="NCBI Taxonomy" id="167791"/>
    <lineage>
        <taxon>Eukaryota</taxon>
        <taxon>Viridiplantae</taxon>
        <taxon>Streptophyta</taxon>
        <taxon>Embryophyta</taxon>
        <taxon>Tracheophyta</taxon>
        <taxon>Spermatophyta</taxon>
        <taxon>Magnoliopsida</taxon>
        <taxon>eudicotyledons</taxon>
        <taxon>Gunneridae</taxon>
        <taxon>Pentapetalae</taxon>
        <taxon>rosids</taxon>
        <taxon>fabids</taxon>
        <taxon>Fabales</taxon>
        <taxon>Fabaceae</taxon>
        <taxon>Cercidoideae</taxon>
        <taxon>Cercideae</taxon>
        <taxon>Bauhiniinae</taxon>
        <taxon>Bauhinia</taxon>
    </lineage>
</organism>
<dbReference type="EMBL" id="CM039430">
    <property type="protein sequence ID" value="KAI4346148.1"/>
    <property type="molecule type" value="Genomic_DNA"/>
</dbReference>
<keyword evidence="2" id="KW-1185">Reference proteome</keyword>
<evidence type="ECO:0000313" key="2">
    <source>
        <dbReference type="Proteomes" id="UP000828941"/>
    </source>
</evidence>
<comment type="caution">
    <text evidence="1">The sequence shown here is derived from an EMBL/GenBank/DDBJ whole genome shotgun (WGS) entry which is preliminary data.</text>
</comment>
<name>A0ACB9PBY2_BAUVA</name>
<sequence length="237" mass="27455">MPRLDLLRQDFEGNTLCYCRGTVQQRRDIRWVPWNPSNAERIMLNVDGCSLGNPGRAGFGCIVTYGDGNWIGGATGFIGVSNNIQAELVAMLQGLKFAWSLGVRWLECQTDCLEALHWTDFGPLKNLKSKEFNDKMEEIKQFNENAWKYLARILPKQWTKAVFHTYLKNWNVTDNMCDQFNSVLVPYRGKLVITMLEEIRNCIAKRRIKCRQKMLKYRGPITLSAQQKLEFAKTHLR</sequence>
<accession>A0ACB9PBY2</accession>
<reference evidence="1 2" key="1">
    <citation type="journal article" date="2022" name="DNA Res.">
        <title>Chromosomal-level genome assembly of the orchid tree Bauhinia variegata (Leguminosae; Cercidoideae) supports the allotetraploid origin hypothesis of Bauhinia.</title>
        <authorList>
            <person name="Zhong Y."/>
            <person name="Chen Y."/>
            <person name="Zheng D."/>
            <person name="Pang J."/>
            <person name="Liu Y."/>
            <person name="Luo S."/>
            <person name="Meng S."/>
            <person name="Qian L."/>
            <person name="Wei D."/>
            <person name="Dai S."/>
            <person name="Zhou R."/>
        </authorList>
    </citation>
    <scope>NUCLEOTIDE SEQUENCE [LARGE SCALE GENOMIC DNA]</scope>
    <source>
        <strain evidence="1">BV-YZ2020</strain>
    </source>
</reference>
<protein>
    <submittedName>
        <fullName evidence="1">Uncharacterized protein</fullName>
    </submittedName>
</protein>
<gene>
    <name evidence="1" type="ORF">L6164_013222</name>
</gene>
<proteinExistence type="predicted"/>
<evidence type="ECO:0000313" key="1">
    <source>
        <dbReference type="EMBL" id="KAI4346148.1"/>
    </source>
</evidence>
<dbReference type="Proteomes" id="UP000828941">
    <property type="component" value="Chromosome 5"/>
</dbReference>